<dbReference type="STRING" id="203122.Sde_2051"/>
<dbReference type="EMBL" id="CP000282">
    <property type="protein sequence ID" value="ABD81311.1"/>
    <property type="molecule type" value="Genomic_DNA"/>
</dbReference>
<dbReference type="KEGG" id="sde:Sde_2051"/>
<dbReference type="HOGENOM" id="CLU_107144_4_0_6"/>
<dbReference type="SUPFAM" id="SSF46785">
    <property type="entry name" value="Winged helix' DNA-binding domain"/>
    <property type="match status" value="1"/>
</dbReference>
<protein>
    <submittedName>
        <fullName evidence="1">Transcriptional regulator, BadM/Rrf2 family</fullName>
    </submittedName>
</protein>
<dbReference type="PANTHER" id="PTHR33221:SF15">
    <property type="entry name" value="HTH-TYPE TRANSCRIPTIONAL REGULATOR YWGB-RELATED"/>
    <property type="match status" value="1"/>
</dbReference>
<dbReference type="PANTHER" id="PTHR33221">
    <property type="entry name" value="WINGED HELIX-TURN-HELIX TRANSCRIPTIONAL REGULATOR, RRF2 FAMILY"/>
    <property type="match status" value="1"/>
</dbReference>
<dbReference type="eggNOG" id="COG1959">
    <property type="taxonomic scope" value="Bacteria"/>
</dbReference>
<dbReference type="PROSITE" id="PS51197">
    <property type="entry name" value="HTH_RRF2_2"/>
    <property type="match status" value="1"/>
</dbReference>
<dbReference type="Gene3D" id="1.10.10.10">
    <property type="entry name" value="Winged helix-like DNA-binding domain superfamily/Winged helix DNA-binding domain"/>
    <property type="match status" value="1"/>
</dbReference>
<dbReference type="GO" id="GO:0005829">
    <property type="term" value="C:cytosol"/>
    <property type="evidence" value="ECO:0007669"/>
    <property type="project" value="TreeGrafter"/>
</dbReference>
<dbReference type="OrthoDB" id="9800506at2"/>
<gene>
    <name evidence="1" type="ordered locus">Sde_2051</name>
</gene>
<reference evidence="1 2" key="1">
    <citation type="journal article" date="2008" name="PLoS Genet.">
        <title>Complete genome sequence of the complex carbohydrate-degrading marine bacterium, Saccharophagus degradans strain 2-40 T.</title>
        <authorList>
            <person name="Weiner R.M."/>
            <person name="Taylor L.E.II."/>
            <person name="Henrissat B."/>
            <person name="Hauser L."/>
            <person name="Land M."/>
            <person name="Coutinho P.M."/>
            <person name="Rancurel C."/>
            <person name="Saunders E.H."/>
            <person name="Longmire A.G."/>
            <person name="Zhang H."/>
            <person name="Bayer E.A."/>
            <person name="Gilbert H.J."/>
            <person name="Larimer F."/>
            <person name="Zhulin I.B."/>
            <person name="Ekborg N.A."/>
            <person name="Lamed R."/>
            <person name="Richardson P.M."/>
            <person name="Borovok I."/>
            <person name="Hutcheson S."/>
        </authorList>
    </citation>
    <scope>NUCLEOTIDE SEQUENCE [LARGE SCALE GENOMIC DNA]</scope>
    <source>
        <strain evidence="2">2-40 / ATCC 43961 / DSM 17024</strain>
    </source>
</reference>
<proteinExistence type="predicted"/>
<accession>Q21J18</accession>
<evidence type="ECO:0000313" key="2">
    <source>
        <dbReference type="Proteomes" id="UP000001947"/>
    </source>
</evidence>
<dbReference type="AlphaFoldDB" id="Q21J18"/>
<dbReference type="Pfam" id="PF02082">
    <property type="entry name" value="Rrf2"/>
    <property type="match status" value="1"/>
</dbReference>
<dbReference type="InterPro" id="IPR036390">
    <property type="entry name" value="WH_DNA-bd_sf"/>
</dbReference>
<evidence type="ECO:0000313" key="1">
    <source>
        <dbReference type="EMBL" id="ABD81311.1"/>
    </source>
</evidence>
<keyword evidence="2" id="KW-1185">Reference proteome</keyword>
<dbReference type="Proteomes" id="UP000001947">
    <property type="component" value="Chromosome"/>
</dbReference>
<dbReference type="InterPro" id="IPR000944">
    <property type="entry name" value="Tscrpt_reg_Rrf2"/>
</dbReference>
<name>Q21J18_SACD2</name>
<dbReference type="GO" id="GO:0003700">
    <property type="term" value="F:DNA-binding transcription factor activity"/>
    <property type="evidence" value="ECO:0007669"/>
    <property type="project" value="TreeGrafter"/>
</dbReference>
<dbReference type="InterPro" id="IPR036388">
    <property type="entry name" value="WH-like_DNA-bd_sf"/>
</dbReference>
<organism evidence="1 2">
    <name type="scientific">Saccharophagus degradans (strain 2-40 / ATCC 43961 / DSM 17024)</name>
    <dbReference type="NCBI Taxonomy" id="203122"/>
    <lineage>
        <taxon>Bacteria</taxon>
        <taxon>Pseudomonadati</taxon>
        <taxon>Pseudomonadota</taxon>
        <taxon>Gammaproteobacteria</taxon>
        <taxon>Cellvibrionales</taxon>
        <taxon>Cellvibrionaceae</taxon>
        <taxon>Saccharophagus</taxon>
    </lineage>
</organism>
<sequence length="138" mass="15451">MRKDSRLSRVLHILAHLATSDEPVTSTQIAKFQSTNPVVVRRTMGLLREHGYVESTKGRNGGWAISRPLSDITLLDIHRAFGESSLFTIGLTDEHAHCPIEKSINESLAAVMNETEALLLKRFGEITLDALYKQFPKH</sequence>